<sequence length="889" mass="94552">MQADTQRQWSHSQNAEAYAIEADCLSGPGAASGIYVAVPSAVPSSAFPPQGDSTTTRRIRFTFDTCSTWASRSRPTTEGVRVRAVGDVHLSTWTLKSKTRVVMSSSISHCTAMVRVSDDALVIPWLIRTDVSLLRLAAATAAVVTTAALAALLIVCMRVYKSPSCPRRGGHTHVPFAPPSQFMWARPTAQSCRSAPESVFNPAGEKPLPHYRFVVSGNYVFWKVFSNNKDLPRDLNSEESHAAVGDTPSHVFDGATPSLPGYRPMPDATSLGGPMTPTNAPRRDAHSDSLTQSEAHKVGTVQVYADAYLNGNYSRADVTLALRNAKWIASAAKASLFEGDVLKAGPSKTRKHARGAASATATASSSDTKDKRAKSARSNAPPFAHALLPPASGAVKIENLTALDAEIDVIMASPSVASASRPSPPDTKAVSEAPVGSRAASHLGKTAWADFFVAVCSTGGTDAAPNDAAIDRALDLMGVQWTPETRSQVVTFVAAACAAQKTSLGRNGKATNDYPDGWSVLSLLPLQMDASAKTAVVDEADVVLADDHALEGTSMATSEAKCAALNAACRQQTPSSIEGARGGAASAGGRTCHDRRRPRRQNDTSGGRGRGAPRTKAAAATAVREHVQARADAQVASGTRTMDSALMEAMKVVVEGRGNKEAKAAYALWETSRRDVLTAWHDLQEAMAADHLWSALQDMLTHVVALRRQAMTRAARAQVPAADQATAFSLRQLSKLTRGLVMELVRFNSALTKRMALATAKLATEEGELQVHLENMESMAILGDDAAWLSHDVEEKMARYRGMVARDEVLMAATVAEQERQWLELCDDTTGEVVAILGDACRRHCNDVDGGPLGDLLERCAAMDQDDVQGKAATREASVSVAPSFCVVM</sequence>
<feature type="compositionally biased region" description="Low complexity" evidence="1">
    <location>
        <begin position="356"/>
        <end position="366"/>
    </location>
</feature>
<reference evidence="3" key="2">
    <citation type="submission" date="2019-06" db="EMBL/GenBank/DDBJ databases">
        <title>Genomics analysis of Aphanomyces spp. identifies a new class of oomycete effector associated with host adaptation.</title>
        <authorList>
            <person name="Gaulin E."/>
        </authorList>
    </citation>
    <scope>NUCLEOTIDE SEQUENCE</scope>
    <source>
        <strain evidence="3">CBS 578.67</strain>
    </source>
</reference>
<accession>A0A485LLQ7</accession>
<dbReference type="EMBL" id="VJMH01007223">
    <property type="protein sequence ID" value="KAF0684986.1"/>
    <property type="molecule type" value="Genomic_DNA"/>
</dbReference>
<keyword evidence="2" id="KW-1133">Transmembrane helix</keyword>
<feature type="region of interest" description="Disordered" evidence="1">
    <location>
        <begin position="574"/>
        <end position="619"/>
    </location>
</feature>
<evidence type="ECO:0000256" key="1">
    <source>
        <dbReference type="SAM" id="MobiDB-lite"/>
    </source>
</evidence>
<name>A0A485LLQ7_9STRA</name>
<evidence type="ECO:0000256" key="2">
    <source>
        <dbReference type="SAM" id="Phobius"/>
    </source>
</evidence>
<evidence type="ECO:0000313" key="3">
    <source>
        <dbReference type="EMBL" id="KAF0684986.1"/>
    </source>
</evidence>
<feature type="region of interest" description="Disordered" evidence="1">
    <location>
        <begin position="346"/>
        <end position="385"/>
    </location>
</feature>
<protein>
    <submittedName>
        <fullName evidence="4">Aste57867_23015 protein</fullName>
    </submittedName>
</protein>
<organism evidence="4 5">
    <name type="scientific">Aphanomyces stellatus</name>
    <dbReference type="NCBI Taxonomy" id="120398"/>
    <lineage>
        <taxon>Eukaryota</taxon>
        <taxon>Sar</taxon>
        <taxon>Stramenopiles</taxon>
        <taxon>Oomycota</taxon>
        <taxon>Saprolegniomycetes</taxon>
        <taxon>Saprolegniales</taxon>
        <taxon>Verrucalvaceae</taxon>
        <taxon>Aphanomyces</taxon>
    </lineage>
</organism>
<keyword evidence="2" id="KW-0812">Transmembrane</keyword>
<feature type="transmembrane region" description="Helical" evidence="2">
    <location>
        <begin position="136"/>
        <end position="160"/>
    </location>
</feature>
<dbReference type="EMBL" id="CAADRA010007249">
    <property type="protein sequence ID" value="VFT99663.1"/>
    <property type="molecule type" value="Genomic_DNA"/>
</dbReference>
<keyword evidence="5" id="KW-1185">Reference proteome</keyword>
<evidence type="ECO:0000313" key="4">
    <source>
        <dbReference type="EMBL" id="VFT99663.1"/>
    </source>
</evidence>
<keyword evidence="2" id="KW-0472">Membrane</keyword>
<gene>
    <name evidence="4" type="primary">Aste57867_23015</name>
    <name evidence="3" type="ORF">As57867_022944</name>
    <name evidence="4" type="ORF">ASTE57867_23015</name>
</gene>
<reference evidence="4 5" key="1">
    <citation type="submission" date="2019-03" db="EMBL/GenBank/DDBJ databases">
        <authorList>
            <person name="Gaulin E."/>
            <person name="Dumas B."/>
        </authorList>
    </citation>
    <scope>NUCLEOTIDE SEQUENCE [LARGE SCALE GENOMIC DNA]</scope>
    <source>
        <strain evidence="4">CBS 568.67</strain>
    </source>
</reference>
<evidence type="ECO:0000313" key="5">
    <source>
        <dbReference type="Proteomes" id="UP000332933"/>
    </source>
</evidence>
<dbReference type="Proteomes" id="UP000332933">
    <property type="component" value="Unassembled WGS sequence"/>
</dbReference>
<dbReference type="AlphaFoldDB" id="A0A485LLQ7"/>
<proteinExistence type="predicted"/>
<feature type="region of interest" description="Disordered" evidence="1">
    <location>
        <begin position="265"/>
        <end position="291"/>
    </location>
</feature>